<dbReference type="GO" id="GO:0000155">
    <property type="term" value="F:phosphorelay sensor kinase activity"/>
    <property type="evidence" value="ECO:0007669"/>
    <property type="project" value="InterPro"/>
</dbReference>
<dbReference type="InterPro" id="IPR036890">
    <property type="entry name" value="HATPase_C_sf"/>
</dbReference>
<dbReference type="Proteomes" id="UP000886886">
    <property type="component" value="Unassembled WGS sequence"/>
</dbReference>
<dbReference type="GO" id="GO:0016020">
    <property type="term" value="C:membrane"/>
    <property type="evidence" value="ECO:0007669"/>
    <property type="project" value="InterPro"/>
</dbReference>
<keyword evidence="2" id="KW-1133">Transmembrane helix</keyword>
<organism evidence="4 5">
    <name type="scientific">Candidatus Limivivens merdigallinarum</name>
    <dbReference type="NCBI Taxonomy" id="2840859"/>
    <lineage>
        <taxon>Bacteria</taxon>
        <taxon>Bacillati</taxon>
        <taxon>Bacillota</taxon>
        <taxon>Clostridia</taxon>
        <taxon>Lachnospirales</taxon>
        <taxon>Lachnospiraceae</taxon>
        <taxon>Lachnospiraceae incertae sedis</taxon>
        <taxon>Candidatus Limivivens</taxon>
    </lineage>
</organism>
<dbReference type="SMART" id="SM00387">
    <property type="entry name" value="HATPase_c"/>
    <property type="match status" value="1"/>
</dbReference>
<feature type="transmembrane region" description="Helical" evidence="2">
    <location>
        <begin position="20"/>
        <end position="37"/>
    </location>
</feature>
<keyword evidence="4" id="KW-0418">Kinase</keyword>
<dbReference type="InterPro" id="IPR010559">
    <property type="entry name" value="Sig_transdc_His_kin_internal"/>
</dbReference>
<comment type="caution">
    <text evidence="4">The sequence shown here is derived from an EMBL/GenBank/DDBJ whole genome shotgun (WGS) entry which is preliminary data.</text>
</comment>
<reference evidence="4" key="1">
    <citation type="submission" date="2020-10" db="EMBL/GenBank/DDBJ databases">
        <authorList>
            <person name="Gilroy R."/>
        </authorList>
    </citation>
    <scope>NUCLEOTIDE SEQUENCE</scope>
    <source>
        <strain evidence="4">ChiSjej3B21-11622</strain>
    </source>
</reference>
<keyword evidence="2" id="KW-0812">Transmembrane</keyword>
<dbReference type="Pfam" id="PF02518">
    <property type="entry name" value="HATPase_c"/>
    <property type="match status" value="1"/>
</dbReference>
<dbReference type="InterPro" id="IPR050640">
    <property type="entry name" value="Bact_2-comp_sensor_kinase"/>
</dbReference>
<keyword evidence="4" id="KW-0808">Transferase</keyword>
<accession>A0A9D0ZVS1</accession>
<proteinExistence type="predicted"/>
<dbReference type="PANTHER" id="PTHR34220">
    <property type="entry name" value="SENSOR HISTIDINE KINASE YPDA"/>
    <property type="match status" value="1"/>
</dbReference>
<evidence type="ECO:0000313" key="5">
    <source>
        <dbReference type="Proteomes" id="UP000886886"/>
    </source>
</evidence>
<sequence>MRKKGTNKKRRTPVYQKVILGFLVILVTVLGVIWIVINHYCMDFIKEQRIEYNTQMLEEVEYEFKELYVQMNQLLTSLAGESPENTDGDTIFQRIKSELEFEENIQNMVYLNGFYQFYEGVLYYQSEEEYYYIGQGSIREGYSFQEDENFSQVSEYITDCRVIGPMTEPYKADHVQKENIIGFQKRNAGVAEEGSLAPFVMVAVKFSTIEDMLGRLLSGNEGYFLMNQEGAILDSGNLEALSWTEENIEEMEKTILANPAQAQTLSRDGILLTSIRLENYDWILTVADLEETLFQDINQLSLLVELLIAACGAIGIGAAFWYSKRVLFPVELLKKLVDEMTHEENGYLVENTGDEVMEIRNLLSGMKKKVEDLSRKQYISEVREREAQIRMLQSQINPHFLHNTLDNIYCIAQIEEIDPIVTLTRNLSLMMRYSVNNKNMYVPLEEEIAHVQAYVDIINVRYEDCITLTVDVEEELRKAQVVKLLLQPLAENACVHGILKKEPQTGHIWIRAFRKEENLEIRVEDDGVGITEEIRERMNEVFRKEVLSVRTPKNKGFGIALVNVNDRIRLLDGNSYGIQMECRKEGGTCVTVIQKCRIYRSEKQSV</sequence>
<gene>
    <name evidence="4" type="ORF">IAB26_08990</name>
</gene>
<evidence type="ECO:0000256" key="2">
    <source>
        <dbReference type="SAM" id="Phobius"/>
    </source>
</evidence>
<dbReference type="AlphaFoldDB" id="A0A9D0ZVS1"/>
<evidence type="ECO:0000313" key="4">
    <source>
        <dbReference type="EMBL" id="HIQ96684.1"/>
    </source>
</evidence>
<dbReference type="PANTHER" id="PTHR34220:SF7">
    <property type="entry name" value="SENSOR HISTIDINE KINASE YPDA"/>
    <property type="match status" value="1"/>
</dbReference>
<keyword evidence="1" id="KW-0175">Coiled coil</keyword>
<name>A0A9D0ZVS1_9FIRM</name>
<protein>
    <submittedName>
        <fullName evidence="4">Histidine kinase</fullName>
    </submittedName>
</protein>
<evidence type="ECO:0000256" key="1">
    <source>
        <dbReference type="SAM" id="Coils"/>
    </source>
</evidence>
<evidence type="ECO:0000259" key="3">
    <source>
        <dbReference type="SMART" id="SM00387"/>
    </source>
</evidence>
<feature type="coiled-coil region" evidence="1">
    <location>
        <begin position="356"/>
        <end position="395"/>
    </location>
</feature>
<reference evidence="4" key="2">
    <citation type="journal article" date="2021" name="PeerJ">
        <title>Extensive microbial diversity within the chicken gut microbiome revealed by metagenomics and culture.</title>
        <authorList>
            <person name="Gilroy R."/>
            <person name="Ravi A."/>
            <person name="Getino M."/>
            <person name="Pursley I."/>
            <person name="Horton D.L."/>
            <person name="Alikhan N.F."/>
            <person name="Baker D."/>
            <person name="Gharbi K."/>
            <person name="Hall N."/>
            <person name="Watson M."/>
            <person name="Adriaenssens E.M."/>
            <person name="Foster-Nyarko E."/>
            <person name="Jarju S."/>
            <person name="Secka A."/>
            <person name="Antonio M."/>
            <person name="Oren A."/>
            <person name="Chaudhuri R.R."/>
            <person name="La Ragione R."/>
            <person name="Hildebrand F."/>
            <person name="Pallen M.J."/>
        </authorList>
    </citation>
    <scope>NUCLEOTIDE SEQUENCE</scope>
    <source>
        <strain evidence="4">ChiSjej3B21-11622</strain>
    </source>
</reference>
<feature type="domain" description="Histidine kinase/HSP90-like ATPase" evidence="3">
    <location>
        <begin position="477"/>
        <end position="598"/>
    </location>
</feature>
<dbReference type="Gene3D" id="3.30.565.10">
    <property type="entry name" value="Histidine kinase-like ATPase, C-terminal domain"/>
    <property type="match status" value="1"/>
</dbReference>
<dbReference type="Pfam" id="PF06580">
    <property type="entry name" value="His_kinase"/>
    <property type="match status" value="1"/>
</dbReference>
<keyword evidence="2" id="KW-0472">Membrane</keyword>
<dbReference type="InterPro" id="IPR003594">
    <property type="entry name" value="HATPase_dom"/>
</dbReference>
<dbReference type="EMBL" id="DVFT01000137">
    <property type="protein sequence ID" value="HIQ96684.1"/>
    <property type="molecule type" value="Genomic_DNA"/>
</dbReference>
<dbReference type="SUPFAM" id="SSF55874">
    <property type="entry name" value="ATPase domain of HSP90 chaperone/DNA topoisomerase II/histidine kinase"/>
    <property type="match status" value="1"/>
</dbReference>